<gene>
    <name evidence="20" type="ORF">J2W68_001322</name>
</gene>
<dbReference type="RefSeq" id="WP_310233802.1">
    <property type="nucleotide sequence ID" value="NZ_JAVDWO010000004.1"/>
</dbReference>
<dbReference type="SUPFAM" id="SSF52540">
    <property type="entry name" value="P-loop containing nucleoside triphosphate hydrolases"/>
    <property type="match status" value="1"/>
</dbReference>
<evidence type="ECO:0000256" key="4">
    <source>
        <dbReference type="ARBA" id="ARBA00022475"/>
    </source>
</evidence>
<dbReference type="InterPro" id="IPR025199">
    <property type="entry name" value="FtsK_4TM"/>
</dbReference>
<comment type="similarity">
    <text evidence="2">Belongs to the FtsK/SpoIIIE/SftA family.</text>
</comment>
<accession>A0ABU1XV43</accession>
<evidence type="ECO:0000256" key="14">
    <source>
        <dbReference type="ARBA" id="ARBA00024784"/>
    </source>
</evidence>
<dbReference type="Gene3D" id="3.40.50.300">
    <property type="entry name" value="P-loop containing nucleotide triphosphate hydrolases"/>
    <property type="match status" value="1"/>
</dbReference>
<organism evidence="20 21">
    <name type="scientific">Luteimonas terrae</name>
    <dbReference type="NCBI Taxonomy" id="1530191"/>
    <lineage>
        <taxon>Bacteria</taxon>
        <taxon>Pseudomonadati</taxon>
        <taxon>Pseudomonadota</taxon>
        <taxon>Gammaproteobacteria</taxon>
        <taxon>Lysobacterales</taxon>
        <taxon>Lysobacteraceae</taxon>
        <taxon>Luteimonas</taxon>
    </lineage>
</organism>
<dbReference type="Gene3D" id="3.30.980.40">
    <property type="match status" value="1"/>
</dbReference>
<evidence type="ECO:0000256" key="3">
    <source>
        <dbReference type="ARBA" id="ARBA00020887"/>
    </source>
</evidence>
<dbReference type="InterPro" id="IPR002543">
    <property type="entry name" value="FtsK_dom"/>
</dbReference>
<dbReference type="Proteomes" id="UP001256588">
    <property type="component" value="Unassembled WGS sequence"/>
</dbReference>
<dbReference type="InterPro" id="IPR041027">
    <property type="entry name" value="FtsK_alpha"/>
</dbReference>
<evidence type="ECO:0000256" key="5">
    <source>
        <dbReference type="ARBA" id="ARBA00022618"/>
    </source>
</evidence>
<dbReference type="Pfam" id="PF01580">
    <property type="entry name" value="FtsK_SpoIIIE"/>
    <property type="match status" value="1"/>
</dbReference>
<feature type="transmembrane region" description="Helical" evidence="18">
    <location>
        <begin position="185"/>
        <end position="206"/>
    </location>
</feature>
<feature type="transmembrane region" description="Helical" evidence="18">
    <location>
        <begin position="98"/>
        <end position="118"/>
    </location>
</feature>
<keyword evidence="9 16" id="KW-0067">ATP-binding</keyword>
<evidence type="ECO:0000256" key="11">
    <source>
        <dbReference type="ARBA" id="ARBA00023125"/>
    </source>
</evidence>
<evidence type="ECO:0000256" key="12">
    <source>
        <dbReference type="ARBA" id="ARBA00023136"/>
    </source>
</evidence>
<evidence type="ECO:0000313" key="21">
    <source>
        <dbReference type="Proteomes" id="UP001256588"/>
    </source>
</evidence>
<dbReference type="SMART" id="SM00382">
    <property type="entry name" value="AAA"/>
    <property type="match status" value="1"/>
</dbReference>
<dbReference type="Pfam" id="PF09397">
    <property type="entry name" value="FtsK_gamma"/>
    <property type="match status" value="1"/>
</dbReference>
<dbReference type="EMBL" id="JAVDWO010000004">
    <property type="protein sequence ID" value="MDR7192608.1"/>
    <property type="molecule type" value="Genomic_DNA"/>
</dbReference>
<feature type="compositionally biased region" description="Low complexity" evidence="17">
    <location>
        <begin position="17"/>
        <end position="29"/>
    </location>
</feature>
<keyword evidence="12 18" id="KW-0472">Membrane</keyword>
<dbReference type="InterPro" id="IPR018541">
    <property type="entry name" value="Ftsk_gamma"/>
</dbReference>
<dbReference type="Pfam" id="PF17854">
    <property type="entry name" value="FtsK_alpha"/>
    <property type="match status" value="1"/>
</dbReference>
<comment type="subcellular location">
    <subcellularLocation>
        <location evidence="1">Cell membrane</location>
        <topology evidence="1">Multi-pass membrane protein</topology>
    </subcellularLocation>
</comment>
<protein>
    <recommendedName>
        <fullName evidence="3">DNA translocase FtsK</fullName>
    </recommendedName>
</protein>
<dbReference type="SUPFAM" id="SSF46785">
    <property type="entry name" value="Winged helix' DNA-binding domain"/>
    <property type="match status" value="1"/>
</dbReference>
<dbReference type="PROSITE" id="PS50901">
    <property type="entry name" value="FTSK"/>
    <property type="match status" value="1"/>
</dbReference>
<evidence type="ECO:0000313" key="20">
    <source>
        <dbReference type="EMBL" id="MDR7192608.1"/>
    </source>
</evidence>
<evidence type="ECO:0000256" key="15">
    <source>
        <dbReference type="ARBA" id="ARBA00025923"/>
    </source>
</evidence>
<dbReference type="CDD" id="cd01127">
    <property type="entry name" value="TrwB_TraG_TraD_VirD4"/>
    <property type="match status" value="1"/>
</dbReference>
<evidence type="ECO:0000256" key="6">
    <source>
        <dbReference type="ARBA" id="ARBA00022692"/>
    </source>
</evidence>
<dbReference type="InterPro" id="IPR003593">
    <property type="entry name" value="AAA+_ATPase"/>
</dbReference>
<evidence type="ECO:0000256" key="10">
    <source>
        <dbReference type="ARBA" id="ARBA00022989"/>
    </source>
</evidence>
<proteinExistence type="inferred from homology"/>
<evidence type="ECO:0000256" key="9">
    <source>
        <dbReference type="ARBA" id="ARBA00022840"/>
    </source>
</evidence>
<keyword evidence="21" id="KW-1185">Reference proteome</keyword>
<comment type="caution">
    <text evidence="20">The sequence shown here is derived from an EMBL/GenBank/DDBJ whole genome shotgun (WGS) entry which is preliminary data.</text>
</comment>
<evidence type="ECO:0000259" key="19">
    <source>
        <dbReference type="PROSITE" id="PS50901"/>
    </source>
</evidence>
<reference evidence="20 21" key="1">
    <citation type="submission" date="2023-07" db="EMBL/GenBank/DDBJ databases">
        <title>Sorghum-associated microbial communities from plants grown in Nebraska, USA.</title>
        <authorList>
            <person name="Schachtman D."/>
        </authorList>
    </citation>
    <scope>NUCLEOTIDE SEQUENCE [LARGE SCALE GENOMIC DNA]</scope>
    <source>
        <strain evidence="20 21">4099</strain>
    </source>
</reference>
<keyword evidence="8" id="KW-0159">Chromosome partition</keyword>
<evidence type="ECO:0000256" key="1">
    <source>
        <dbReference type="ARBA" id="ARBA00004651"/>
    </source>
</evidence>
<dbReference type="Gene3D" id="1.10.10.10">
    <property type="entry name" value="Winged helix-like DNA-binding domain superfamily/Winged helix DNA-binding domain"/>
    <property type="match status" value="1"/>
</dbReference>
<evidence type="ECO:0000256" key="2">
    <source>
        <dbReference type="ARBA" id="ARBA00006474"/>
    </source>
</evidence>
<dbReference type="InterPro" id="IPR050206">
    <property type="entry name" value="FtsK/SpoIIIE/SftA"/>
</dbReference>
<evidence type="ECO:0000256" key="13">
    <source>
        <dbReference type="ARBA" id="ARBA00023306"/>
    </source>
</evidence>
<keyword evidence="7 16" id="KW-0547">Nucleotide-binding</keyword>
<dbReference type="SMART" id="SM00843">
    <property type="entry name" value="Ftsk_gamma"/>
    <property type="match status" value="1"/>
</dbReference>
<evidence type="ECO:0000256" key="8">
    <source>
        <dbReference type="ARBA" id="ARBA00022829"/>
    </source>
</evidence>
<keyword evidence="10 18" id="KW-1133">Transmembrane helix</keyword>
<keyword evidence="13" id="KW-0131">Cell cycle</keyword>
<evidence type="ECO:0000256" key="18">
    <source>
        <dbReference type="SAM" id="Phobius"/>
    </source>
</evidence>
<dbReference type="InterPro" id="IPR036390">
    <property type="entry name" value="WH_DNA-bd_sf"/>
</dbReference>
<feature type="region of interest" description="Disordered" evidence="17">
    <location>
        <begin position="1"/>
        <end position="30"/>
    </location>
</feature>
<keyword evidence="6 18" id="KW-0812">Transmembrane</keyword>
<sequence length="795" mass="85944">MARPLSDRTKRTRSAAKDAAPAASAKAAPNPRRQRLVRDIALILIAPLLLYLLACLVTHSHTDPSWSSQTGVLPADIHNIGGPVGAWISDVLLQLFGFMAYPLPLILGAIAWIALFGMDRDGDGRADFGPALRLAGIVGFLITGAGLLALRFPELVNYPGGGGGILGRLVGNTLKAGFGAFGGNLLLLALFLVSVTLATGLSWFALMDRIGGWVMQLPVLFRRSSKQATDWKEARVHREERTEARKVDTELRAKRAPVKIEAPVVPPAVEKSERAKREQQIPMFHGVNANGSDLPPLSLLDDPKPQPQGYDEDTLETLSRQIEFKLKDFRIDVVVKEAQPGPVITRFEMEPAPGVKVSQISSLDKDIARGLSVKAVRVVDVIPGKSVIGLEIPNVRREMIYLSELLRSKEYDKSPSPLTLALGKGISGQSVVADLARMPHLLVAGTTGSGKSVAVNSMVLSLLFKASPKELRMLMIDPKMLELSVYEGIPHLLAPVVTDMKEAANGLRWCVAEMERRYKLMSAVGVRNLAGFNKKVKDAEDAGQPMSDPLFRPNPESSDVAELLEPLPYIVIFIDEFADMMMIVGKKVEELIARLAQKARAAGIHLILATQRPSVDVITGLIKANIPTRIAFQVSSKIDSRTILDQSGAETLLGNGDMLYLPPGTAMPERVHGAFVSDEEVHRVVEHLKQSGRADYITGVLDEVQTMGDGTVVGATGLPESSSSGGGDESDPLYDEAVKIVTETRRASISGVQRRLKIGYNRAARLVEAMEAAGVVTPPEHNGDRSVLAPPPPPR</sequence>
<dbReference type="PANTHER" id="PTHR22683">
    <property type="entry name" value="SPORULATION PROTEIN RELATED"/>
    <property type="match status" value="1"/>
</dbReference>
<feature type="domain" description="FtsK" evidence="19">
    <location>
        <begin position="428"/>
        <end position="641"/>
    </location>
</feature>
<evidence type="ECO:0000256" key="17">
    <source>
        <dbReference type="SAM" id="MobiDB-lite"/>
    </source>
</evidence>
<name>A0ABU1XV43_9GAMM</name>
<comment type="function">
    <text evidence="14">Essential cell division protein that coordinates cell division and chromosome segregation. The N-terminus is involved in assembly of the cell-division machinery. The C-terminus functions as a DNA motor that moves dsDNA in an ATP-dependent manner towards the dif recombination site, which is located within the replication terminus region. Translocation stops specifically at Xer-dif sites, where FtsK interacts with the Xer recombinase, allowing activation of chromosome unlinking by recombination. FtsK orienting polar sequences (KOPS) guide the direction of DNA translocation. FtsK can remove proteins from DNA as it translocates, but translocation stops specifically at XerCD-dif site, thereby preventing removal of XerC and XerD from dif.</text>
</comment>
<evidence type="ECO:0000256" key="16">
    <source>
        <dbReference type="PROSITE-ProRule" id="PRU00289"/>
    </source>
</evidence>
<keyword evidence="4" id="KW-1003">Cell membrane</keyword>
<feature type="binding site" evidence="16">
    <location>
        <begin position="445"/>
        <end position="452"/>
    </location>
    <ligand>
        <name>ATP</name>
        <dbReference type="ChEBI" id="CHEBI:30616"/>
    </ligand>
</feature>
<comment type="subunit">
    <text evidence="15">Homohexamer. Forms a ring that surrounds DNA.</text>
</comment>
<dbReference type="PANTHER" id="PTHR22683:SF41">
    <property type="entry name" value="DNA TRANSLOCASE FTSK"/>
    <property type="match status" value="1"/>
</dbReference>
<feature type="region of interest" description="Disordered" evidence="17">
    <location>
        <begin position="774"/>
        <end position="795"/>
    </location>
</feature>
<dbReference type="Pfam" id="PF13491">
    <property type="entry name" value="FtsK_4TM"/>
    <property type="match status" value="1"/>
</dbReference>
<dbReference type="InterPro" id="IPR027417">
    <property type="entry name" value="P-loop_NTPase"/>
</dbReference>
<keyword evidence="11" id="KW-0238">DNA-binding</keyword>
<feature type="transmembrane region" description="Helical" evidence="18">
    <location>
        <begin position="40"/>
        <end position="59"/>
    </location>
</feature>
<dbReference type="InterPro" id="IPR036388">
    <property type="entry name" value="WH-like_DNA-bd_sf"/>
</dbReference>
<keyword evidence="5" id="KW-0132">Cell division</keyword>
<feature type="transmembrane region" description="Helical" evidence="18">
    <location>
        <begin position="130"/>
        <end position="150"/>
    </location>
</feature>
<evidence type="ECO:0000256" key="7">
    <source>
        <dbReference type="ARBA" id="ARBA00022741"/>
    </source>
</evidence>